<evidence type="ECO:0000313" key="5">
    <source>
        <dbReference type="Proteomes" id="UP000663870"/>
    </source>
</evidence>
<dbReference type="Proteomes" id="UP000663870">
    <property type="component" value="Unassembled WGS sequence"/>
</dbReference>
<sequence>MQEGFKRSTIYNIIKRYDIYLIFEDRPRSGRPTHSDKKNLKRLQYTTENRVGVSQRELARKFGVAQSTIHYNLKRIDLKYSKRQKAPKYTKRQLEEIPKKCRKIRRQMTTKRPWTYVMKHIQSSQVPSIHTVTSNIFVINSSLETKPNDYKEEKGR</sequence>
<organism evidence="2 4">
    <name type="scientific">Rotaria sordida</name>
    <dbReference type="NCBI Taxonomy" id="392033"/>
    <lineage>
        <taxon>Eukaryota</taxon>
        <taxon>Metazoa</taxon>
        <taxon>Spiralia</taxon>
        <taxon>Gnathifera</taxon>
        <taxon>Rotifera</taxon>
        <taxon>Eurotatoria</taxon>
        <taxon>Bdelloidea</taxon>
        <taxon>Philodinida</taxon>
        <taxon>Philodinidae</taxon>
        <taxon>Rotaria</taxon>
    </lineage>
</organism>
<comment type="caution">
    <text evidence="2">The sequence shown here is derived from an EMBL/GenBank/DDBJ whole genome shotgun (WGS) entry which is preliminary data.</text>
</comment>
<feature type="domain" description="Transposase Synechocystis PCC 6803" evidence="1">
    <location>
        <begin position="7"/>
        <end position="95"/>
    </location>
</feature>
<dbReference type="AlphaFoldDB" id="A0A815Q4Z4"/>
<dbReference type="EMBL" id="CAJNOH010007418">
    <property type="protein sequence ID" value="CAF1457148.1"/>
    <property type="molecule type" value="Genomic_DNA"/>
</dbReference>
<protein>
    <recommendedName>
        <fullName evidence="1">Transposase Synechocystis PCC 6803 domain-containing protein</fullName>
    </recommendedName>
</protein>
<proteinExistence type="predicted"/>
<evidence type="ECO:0000313" key="2">
    <source>
        <dbReference type="EMBL" id="CAF1457148.1"/>
    </source>
</evidence>
<evidence type="ECO:0000313" key="3">
    <source>
        <dbReference type="EMBL" id="CAF1640882.1"/>
    </source>
</evidence>
<evidence type="ECO:0000259" key="1">
    <source>
        <dbReference type="Pfam" id="PF01710"/>
    </source>
</evidence>
<dbReference type="InterPro" id="IPR002622">
    <property type="entry name" value="Transposase_14"/>
</dbReference>
<dbReference type="Pfam" id="PF01710">
    <property type="entry name" value="HTH_Tnp_IS630"/>
    <property type="match status" value="1"/>
</dbReference>
<accession>A0A815Q4Z4</accession>
<reference evidence="2" key="1">
    <citation type="submission" date="2021-02" db="EMBL/GenBank/DDBJ databases">
        <authorList>
            <person name="Nowell W R."/>
        </authorList>
    </citation>
    <scope>NUCLEOTIDE SEQUENCE</scope>
</reference>
<gene>
    <name evidence="3" type="ORF">JXQ802_LOCUS53175</name>
    <name evidence="2" type="ORF">PYM288_LOCUS36795</name>
</gene>
<keyword evidence="5" id="KW-1185">Reference proteome</keyword>
<evidence type="ECO:0000313" key="4">
    <source>
        <dbReference type="Proteomes" id="UP000663854"/>
    </source>
</evidence>
<dbReference type="Proteomes" id="UP000663854">
    <property type="component" value="Unassembled WGS sequence"/>
</dbReference>
<dbReference type="EMBL" id="CAJNOL010009074">
    <property type="protein sequence ID" value="CAF1640882.1"/>
    <property type="molecule type" value="Genomic_DNA"/>
</dbReference>
<name>A0A815Q4Z4_9BILA</name>